<dbReference type="Pfam" id="PF00246">
    <property type="entry name" value="Peptidase_M14"/>
    <property type="match status" value="1"/>
</dbReference>
<organism evidence="7 8">
    <name type="scientific">candidate division WOR-3 bacterium JGI_Cruoil_03_44_89</name>
    <dbReference type="NCBI Taxonomy" id="1973748"/>
    <lineage>
        <taxon>Bacteria</taxon>
        <taxon>Bacteria division WOR-3</taxon>
    </lineage>
</organism>
<comment type="caution">
    <text evidence="7">The sequence shown here is derived from an EMBL/GenBank/DDBJ whole genome shotgun (WGS) entry which is preliminary data.</text>
</comment>
<dbReference type="CDD" id="cd18173">
    <property type="entry name" value="M14_CP_bacteria"/>
    <property type="match status" value="1"/>
</dbReference>
<feature type="domain" description="Peptidase M14" evidence="6">
    <location>
        <begin position="108"/>
        <end position="377"/>
    </location>
</feature>
<evidence type="ECO:0000256" key="1">
    <source>
        <dbReference type="ARBA" id="ARBA00022670"/>
    </source>
</evidence>
<dbReference type="Pfam" id="PF13620">
    <property type="entry name" value="CarboxypepD_reg"/>
    <property type="match status" value="1"/>
</dbReference>
<dbReference type="PROSITE" id="PS52035">
    <property type="entry name" value="PEPTIDASE_M14"/>
    <property type="match status" value="1"/>
</dbReference>
<evidence type="ECO:0000259" key="5">
    <source>
        <dbReference type="PROSITE" id="PS51829"/>
    </source>
</evidence>
<dbReference type="PANTHER" id="PTHR11532:SF57">
    <property type="entry name" value="CARBOXYPEPTIDASE D, B"/>
    <property type="match status" value="1"/>
</dbReference>
<dbReference type="InterPro" id="IPR008979">
    <property type="entry name" value="Galactose-bd-like_sf"/>
</dbReference>
<dbReference type="InterPro" id="IPR002884">
    <property type="entry name" value="P_dom"/>
</dbReference>
<dbReference type="SUPFAM" id="SSF49464">
    <property type="entry name" value="Carboxypeptidase regulatory domain-like"/>
    <property type="match status" value="2"/>
</dbReference>
<dbReference type="EMBL" id="NOZQ01000230">
    <property type="protein sequence ID" value="OYD13620.1"/>
    <property type="molecule type" value="Genomic_DNA"/>
</dbReference>
<evidence type="ECO:0000313" key="8">
    <source>
        <dbReference type="Proteomes" id="UP000215215"/>
    </source>
</evidence>
<name>A0A235BMD3_UNCW3</name>
<dbReference type="SMART" id="SM00631">
    <property type="entry name" value="Zn_pept"/>
    <property type="match status" value="1"/>
</dbReference>
<dbReference type="Gene3D" id="3.40.630.10">
    <property type="entry name" value="Zn peptidases"/>
    <property type="match status" value="1"/>
</dbReference>
<evidence type="ECO:0000259" key="6">
    <source>
        <dbReference type="PROSITE" id="PS52035"/>
    </source>
</evidence>
<dbReference type="GO" id="GO:0008270">
    <property type="term" value="F:zinc ion binding"/>
    <property type="evidence" value="ECO:0007669"/>
    <property type="project" value="InterPro"/>
</dbReference>
<evidence type="ECO:0000313" key="7">
    <source>
        <dbReference type="EMBL" id="OYD13620.1"/>
    </source>
</evidence>
<reference evidence="7 8" key="1">
    <citation type="submission" date="2017-07" db="EMBL/GenBank/DDBJ databases">
        <title>Recovery of genomes from metagenomes via a dereplication, aggregation, and scoring strategy.</title>
        <authorList>
            <person name="Sieber C.M."/>
            <person name="Probst A.J."/>
            <person name="Sharrar A."/>
            <person name="Thomas B.C."/>
            <person name="Hess M."/>
            <person name="Tringe S.G."/>
            <person name="Banfield J.F."/>
        </authorList>
    </citation>
    <scope>NUCLEOTIDE SEQUENCE [LARGE SCALE GENOMIC DNA]</scope>
    <source>
        <strain evidence="7">JGI_Cruoil_03_44_89</strain>
    </source>
</reference>
<keyword evidence="2" id="KW-0378">Hydrolase</keyword>
<dbReference type="InterPro" id="IPR008969">
    <property type="entry name" value="CarboxyPept-like_regulatory"/>
</dbReference>
<dbReference type="Pfam" id="PF01483">
    <property type="entry name" value="P_proprotein"/>
    <property type="match status" value="1"/>
</dbReference>
<gene>
    <name evidence="7" type="ORF">CH333_10635</name>
</gene>
<protein>
    <submittedName>
        <fullName evidence="7">Uncharacterized protein</fullName>
    </submittedName>
</protein>
<dbReference type="Gene3D" id="2.60.40.1120">
    <property type="entry name" value="Carboxypeptidase-like, regulatory domain"/>
    <property type="match status" value="2"/>
</dbReference>
<dbReference type="Proteomes" id="UP000215215">
    <property type="component" value="Unassembled WGS sequence"/>
</dbReference>
<dbReference type="InterPro" id="IPR050753">
    <property type="entry name" value="Peptidase_M14_domain"/>
</dbReference>
<evidence type="ECO:0000256" key="4">
    <source>
        <dbReference type="PROSITE-ProRule" id="PRU01379"/>
    </source>
</evidence>
<dbReference type="PROSITE" id="PS51829">
    <property type="entry name" value="P_HOMO_B"/>
    <property type="match status" value="1"/>
</dbReference>
<dbReference type="NCBIfam" id="TIGR04183">
    <property type="entry name" value="Por_Secre_tail"/>
    <property type="match status" value="1"/>
</dbReference>
<dbReference type="GO" id="GO:0004181">
    <property type="term" value="F:metallocarboxypeptidase activity"/>
    <property type="evidence" value="ECO:0007669"/>
    <property type="project" value="InterPro"/>
</dbReference>
<keyword evidence="3" id="KW-0325">Glycoprotein</keyword>
<proteinExistence type="inferred from homology"/>
<feature type="active site" description="Proton donor/acceptor" evidence="4">
    <location>
        <position position="347"/>
    </location>
</feature>
<dbReference type="AlphaFoldDB" id="A0A235BMD3"/>
<dbReference type="Gene3D" id="2.60.40.4070">
    <property type="match status" value="1"/>
</dbReference>
<feature type="domain" description="P/Homo B" evidence="5">
    <location>
        <begin position="535"/>
        <end position="670"/>
    </location>
</feature>
<dbReference type="GO" id="GO:0004252">
    <property type="term" value="F:serine-type endopeptidase activity"/>
    <property type="evidence" value="ECO:0007669"/>
    <property type="project" value="InterPro"/>
</dbReference>
<keyword evidence="1" id="KW-0645">Protease</keyword>
<dbReference type="SUPFAM" id="SSF53187">
    <property type="entry name" value="Zn-dependent exopeptidases"/>
    <property type="match status" value="1"/>
</dbReference>
<dbReference type="Gene3D" id="2.60.120.260">
    <property type="entry name" value="Galactose-binding domain-like"/>
    <property type="match status" value="1"/>
</dbReference>
<dbReference type="InterPro" id="IPR000834">
    <property type="entry name" value="Peptidase_M14"/>
</dbReference>
<comment type="similarity">
    <text evidence="4">Belongs to the peptidase M14 family.</text>
</comment>
<sequence length="777" mass="87513">MGRSAKGVERGKVKGKWLKEGFMRLVKAAVIFVLFCALPVSAITERRSVKIEIKSHDDVYILHDMGISIENLRENYVETHLYPNEIESLRKAGYEVTEAPPQKISREGYHDYYAVEAYLDSMHVLYPELTKKEIIGYSVLGKNISAFLVSDYPDSEEAEPEMKFGAGIHPDEPVGIENSLNMISYLLDNYGTNDSITYLVDNTEIWFVCLLNPDGRQTHSRYNAHGVDLNRNYPVPDGSIGEDGTYDWEPETETMIDFCCEHNFIISTMFHGGALVANYVWDYSPNPAPDSGLIQLLALGYSYRNGRMWTDGLGYNGTIDGWYWYPVYGSLQDWAYDSTSCIDLTIELDNQKWPPASRLPGLWNENRDAMIYLIEKTHVGIAGVVTDSLTNEPLSVEVSALEYGKPVFTDPNVGDYYKLLRDGFYTMQFSSPGYVTRTFDNTYVRFDSLTTLDVRLYKPFGLLSGIVRDSITGNPICGAGVSVIGSPLSPVYTDSFGSYSVSPYQGTYDVRFTANGYKALTIHNLEIGEETVLDVNLLQYEAHYYVRGDTFSIPDTNTITDTLVVYDSFTVGDINVYLDITHTYTRDLIISLTSPQNTEVTLHNGSGRTFPYWFDVDHPADSPGSLSDFFGEMSNGNWVLTLIDRAGGDTGRVNEWAIRLFTEPTGTEEMPTEHLSPVITAYPNPFSTTTTITLSGYQATMSNSSIAQLPDSQIALTIYDLSGRLIKQFTIYDLRFTNHEIVWDGRDRNGVLLPAGIYFYRCRGEDFDRRGKLVMMR</sequence>
<dbReference type="GO" id="GO:0016485">
    <property type="term" value="P:protein processing"/>
    <property type="evidence" value="ECO:0007669"/>
    <property type="project" value="TreeGrafter"/>
</dbReference>
<dbReference type="GO" id="GO:0005615">
    <property type="term" value="C:extracellular space"/>
    <property type="evidence" value="ECO:0007669"/>
    <property type="project" value="TreeGrafter"/>
</dbReference>
<dbReference type="InterPro" id="IPR026444">
    <property type="entry name" value="Secre_tail"/>
</dbReference>
<dbReference type="GO" id="GO:0006518">
    <property type="term" value="P:peptide metabolic process"/>
    <property type="evidence" value="ECO:0007669"/>
    <property type="project" value="TreeGrafter"/>
</dbReference>
<dbReference type="PRINTS" id="PR00765">
    <property type="entry name" value="CRBOXYPTASEA"/>
</dbReference>
<evidence type="ECO:0000256" key="2">
    <source>
        <dbReference type="ARBA" id="ARBA00022801"/>
    </source>
</evidence>
<dbReference type="SUPFAM" id="SSF49785">
    <property type="entry name" value="Galactose-binding domain-like"/>
    <property type="match status" value="1"/>
</dbReference>
<evidence type="ECO:0000256" key="3">
    <source>
        <dbReference type="ARBA" id="ARBA00023180"/>
    </source>
</evidence>
<dbReference type="PANTHER" id="PTHR11532">
    <property type="entry name" value="PROTEASE M14 CARBOXYPEPTIDASE"/>
    <property type="match status" value="1"/>
</dbReference>
<accession>A0A235BMD3</accession>